<evidence type="ECO:0000256" key="1">
    <source>
        <dbReference type="SAM" id="Coils"/>
    </source>
</evidence>
<protein>
    <submittedName>
        <fullName evidence="3">ElaB/YqjD/DUF883 family membrane-anchored ribosome-binding protein</fullName>
    </submittedName>
</protein>
<keyword evidence="2" id="KW-1133">Transmembrane helix</keyword>
<sequence length="102" mass="10412">MADKNEAAAELSEQIKAIQAEILSLTETVRAFSAEKAAAGAEALREAAGVAGATARGTAEEARRRGEAFAEDLEGRITAKPLPAVLIAAGVGLVLGAILARR</sequence>
<gene>
    <name evidence="3" type="ORF">GGR25_004587</name>
</gene>
<name>A0A840AV69_9HYPH</name>
<proteinExistence type="predicted"/>
<evidence type="ECO:0000313" key="3">
    <source>
        <dbReference type="EMBL" id="MBB3933514.1"/>
    </source>
</evidence>
<keyword evidence="4" id="KW-1185">Reference proteome</keyword>
<evidence type="ECO:0000313" key="4">
    <source>
        <dbReference type="Proteomes" id="UP000553963"/>
    </source>
</evidence>
<reference evidence="3 4" key="1">
    <citation type="submission" date="2020-08" db="EMBL/GenBank/DDBJ databases">
        <title>Genomic Encyclopedia of Type Strains, Phase IV (KMG-IV): sequencing the most valuable type-strain genomes for metagenomic binning, comparative biology and taxonomic classification.</title>
        <authorList>
            <person name="Goeker M."/>
        </authorList>
    </citation>
    <scope>NUCLEOTIDE SEQUENCE [LARGE SCALE GENOMIC DNA]</scope>
    <source>
        <strain evidence="3 4">DSM 25966</strain>
    </source>
</reference>
<keyword evidence="1" id="KW-0175">Coiled coil</keyword>
<evidence type="ECO:0000256" key="2">
    <source>
        <dbReference type="SAM" id="Phobius"/>
    </source>
</evidence>
<dbReference type="AlphaFoldDB" id="A0A840AV69"/>
<organism evidence="3 4">
    <name type="scientific">Kaistia hirudinis</name>
    <dbReference type="NCBI Taxonomy" id="1293440"/>
    <lineage>
        <taxon>Bacteria</taxon>
        <taxon>Pseudomonadati</taxon>
        <taxon>Pseudomonadota</taxon>
        <taxon>Alphaproteobacteria</taxon>
        <taxon>Hyphomicrobiales</taxon>
        <taxon>Kaistiaceae</taxon>
        <taxon>Kaistia</taxon>
    </lineage>
</organism>
<keyword evidence="2" id="KW-0472">Membrane</keyword>
<accession>A0A840AV69</accession>
<dbReference type="Proteomes" id="UP000553963">
    <property type="component" value="Unassembled WGS sequence"/>
</dbReference>
<dbReference type="EMBL" id="JACIDS010000006">
    <property type="protein sequence ID" value="MBB3933514.1"/>
    <property type="molecule type" value="Genomic_DNA"/>
</dbReference>
<dbReference type="RefSeq" id="WP_183401158.1">
    <property type="nucleotide sequence ID" value="NZ_JACIDS010000006.1"/>
</dbReference>
<feature type="coiled-coil region" evidence="1">
    <location>
        <begin position="1"/>
        <end position="28"/>
    </location>
</feature>
<comment type="caution">
    <text evidence="3">The sequence shown here is derived from an EMBL/GenBank/DDBJ whole genome shotgun (WGS) entry which is preliminary data.</text>
</comment>
<feature type="transmembrane region" description="Helical" evidence="2">
    <location>
        <begin position="82"/>
        <end position="100"/>
    </location>
</feature>
<keyword evidence="2" id="KW-0812">Transmembrane</keyword>